<keyword evidence="1" id="KW-0812">Transmembrane</keyword>
<feature type="transmembrane region" description="Helical" evidence="1">
    <location>
        <begin position="92"/>
        <end position="112"/>
    </location>
</feature>
<feature type="transmembrane region" description="Helical" evidence="1">
    <location>
        <begin position="61"/>
        <end position="80"/>
    </location>
</feature>
<keyword evidence="1" id="KW-0472">Membrane</keyword>
<evidence type="ECO:0000256" key="1">
    <source>
        <dbReference type="SAM" id="Phobius"/>
    </source>
</evidence>
<feature type="transmembrane region" description="Helical" evidence="1">
    <location>
        <begin position="160"/>
        <end position="178"/>
    </location>
</feature>
<dbReference type="EMBL" id="VSSQ01020201">
    <property type="protein sequence ID" value="MPM64875.1"/>
    <property type="molecule type" value="Genomic_DNA"/>
</dbReference>
<protein>
    <submittedName>
        <fullName evidence="2">Uncharacterized protein</fullName>
    </submittedName>
</protein>
<accession>A0A645BHM3</accession>
<name>A0A645BHM3_9ZZZZ</name>
<comment type="caution">
    <text evidence="2">The sequence shown here is derived from an EMBL/GenBank/DDBJ whole genome shotgun (WGS) entry which is preliminary data.</text>
</comment>
<evidence type="ECO:0000313" key="2">
    <source>
        <dbReference type="EMBL" id="MPM64875.1"/>
    </source>
</evidence>
<proteinExistence type="predicted"/>
<organism evidence="2">
    <name type="scientific">bioreactor metagenome</name>
    <dbReference type="NCBI Taxonomy" id="1076179"/>
    <lineage>
        <taxon>unclassified sequences</taxon>
        <taxon>metagenomes</taxon>
        <taxon>ecological metagenomes</taxon>
    </lineage>
</organism>
<gene>
    <name evidence="2" type="ORF">SDC9_111766</name>
</gene>
<keyword evidence="1" id="KW-1133">Transmembrane helix</keyword>
<feature type="transmembrane region" description="Helical" evidence="1">
    <location>
        <begin position="190"/>
        <end position="211"/>
    </location>
</feature>
<feature type="transmembrane region" description="Helical" evidence="1">
    <location>
        <begin position="133"/>
        <end position="154"/>
    </location>
</feature>
<dbReference type="AlphaFoldDB" id="A0A645BHM3"/>
<sequence length="220" mass="25423">MEGSKVSDLPYLMLTNVSYSYGKSNILKNICDMSGEKISLETLLNTIKSCRKMINKINSTIEYIFTIYTCNVLSIILLDLLNYSIGINLIDIFWTSFLTISIGGLCIFLDFLNEEDIYYGNLLDKNILKDNKVNFFVRGIFINALLGGIIYILLRQDFQYMMLAVNLVNNIIFAVYSLKFFKFNPFKNSICRNIFILNLILQMLYIGIKYYHNLITMVSS</sequence>
<reference evidence="2" key="1">
    <citation type="submission" date="2019-08" db="EMBL/GenBank/DDBJ databases">
        <authorList>
            <person name="Kucharzyk K."/>
            <person name="Murdoch R.W."/>
            <person name="Higgins S."/>
            <person name="Loffler F."/>
        </authorList>
    </citation>
    <scope>NUCLEOTIDE SEQUENCE</scope>
</reference>